<gene>
    <name evidence="3" type="ORF">M408DRAFT_29574</name>
</gene>
<feature type="region of interest" description="Disordered" evidence="1">
    <location>
        <begin position="43"/>
        <end position="115"/>
    </location>
</feature>
<feature type="compositionally biased region" description="Polar residues" evidence="1">
    <location>
        <begin position="300"/>
        <end position="326"/>
    </location>
</feature>
<feature type="compositionally biased region" description="Polar residues" evidence="1">
    <location>
        <begin position="560"/>
        <end position="569"/>
    </location>
</feature>
<keyword evidence="2" id="KW-0472">Membrane</keyword>
<keyword evidence="4" id="KW-1185">Reference proteome</keyword>
<accession>A0A0C3A9W9</accession>
<reference evidence="3 4" key="1">
    <citation type="submission" date="2014-04" db="EMBL/GenBank/DDBJ databases">
        <authorList>
            <consortium name="DOE Joint Genome Institute"/>
            <person name="Kuo A."/>
            <person name="Zuccaro A."/>
            <person name="Kohler A."/>
            <person name="Nagy L.G."/>
            <person name="Floudas D."/>
            <person name="Copeland A."/>
            <person name="Barry K.W."/>
            <person name="Cichocki N."/>
            <person name="Veneault-Fourrey C."/>
            <person name="LaButti K."/>
            <person name="Lindquist E.A."/>
            <person name="Lipzen A."/>
            <person name="Lundell T."/>
            <person name="Morin E."/>
            <person name="Murat C."/>
            <person name="Sun H."/>
            <person name="Tunlid A."/>
            <person name="Henrissat B."/>
            <person name="Grigoriev I.V."/>
            <person name="Hibbett D.S."/>
            <person name="Martin F."/>
            <person name="Nordberg H.P."/>
            <person name="Cantor M.N."/>
            <person name="Hua S.X."/>
        </authorList>
    </citation>
    <scope>NUCLEOTIDE SEQUENCE [LARGE SCALE GENOMIC DNA]</scope>
    <source>
        <strain evidence="3 4">MAFF 305830</strain>
    </source>
</reference>
<proteinExistence type="predicted"/>
<name>A0A0C3A9W9_SERVB</name>
<dbReference type="OrthoDB" id="3207320at2759"/>
<evidence type="ECO:0000256" key="1">
    <source>
        <dbReference type="SAM" id="MobiDB-lite"/>
    </source>
</evidence>
<evidence type="ECO:0000256" key="2">
    <source>
        <dbReference type="SAM" id="Phobius"/>
    </source>
</evidence>
<keyword evidence="2" id="KW-1133">Transmembrane helix</keyword>
<dbReference type="EMBL" id="KN824383">
    <property type="protein sequence ID" value="KIM21440.1"/>
    <property type="molecule type" value="Genomic_DNA"/>
</dbReference>
<keyword evidence="2" id="KW-0812">Transmembrane</keyword>
<feature type="region of interest" description="Disordered" evidence="1">
    <location>
        <begin position="442"/>
        <end position="569"/>
    </location>
</feature>
<evidence type="ECO:0000313" key="3">
    <source>
        <dbReference type="EMBL" id="KIM21440.1"/>
    </source>
</evidence>
<dbReference type="Proteomes" id="UP000054097">
    <property type="component" value="Unassembled WGS sequence"/>
</dbReference>
<protein>
    <submittedName>
        <fullName evidence="3">Uncharacterized protein</fullName>
    </submittedName>
</protein>
<dbReference type="AlphaFoldDB" id="A0A0C3A9W9"/>
<feature type="transmembrane region" description="Helical" evidence="2">
    <location>
        <begin position="159"/>
        <end position="183"/>
    </location>
</feature>
<sequence length="620" mass="65043">MRSSVRTSYVASALLGSTLVYAVPQRLEMRSLERRLDPAISVVGGEADPNSPYVPNAAADSPTVSADAVATSTNPTNANPTPAPNPDTTASPTHDTVTDASTTSDSIRSMSGTSPNTLDTAYTALASSSSTFNVASAPSVTPSLAPEPTVDSNGSGRGVLTGVVAGGLVLAFLLLTAGLWFCYRRRGPRSGSSTPIYTTRVVSGDESDNEKRPNPIIAFFRGRSSQWKKGHHRVQSSMSFASPMIENEPKMVNEQGSFAYTQAAPLPPHLGGGVGAGSMRDSARGSGSAKSGGGNTSSARDTWNNGRWSTFSTSDGSVYPQTPTNNRLSGVIMETVVETDATSLPQTPTIAARSPPIDYADLKRTSNDVLLNRTPKKTTSLVTSLPPLGTNRLSMFREEDTATPTTPTSSGGLTFGSGSNYARTIDRNSHPVPPPPALGMYGNGNGSGSLRSGGPLVNAVPKFNPAHSNGSGGSLNTSSTGRESNGTIRITNPFLDDEDGLSSYGHGMVDDTAHNDDSRSIRTMDSDAFGAYPSSTGCIDNPTKRRPGQSPSPDAPPTRPRSSLISDASSDYPYPLGYAVDSDGNVANPFLRISEILEEVDGRMRWPSPPLLPRAESRNY</sequence>
<feature type="region of interest" description="Disordered" evidence="1">
    <location>
        <begin position="269"/>
        <end position="326"/>
    </location>
</feature>
<reference evidence="4" key="2">
    <citation type="submission" date="2015-01" db="EMBL/GenBank/DDBJ databases">
        <title>Evolutionary Origins and Diversification of the Mycorrhizal Mutualists.</title>
        <authorList>
            <consortium name="DOE Joint Genome Institute"/>
            <consortium name="Mycorrhizal Genomics Consortium"/>
            <person name="Kohler A."/>
            <person name="Kuo A."/>
            <person name="Nagy L.G."/>
            <person name="Floudas D."/>
            <person name="Copeland A."/>
            <person name="Barry K.W."/>
            <person name="Cichocki N."/>
            <person name="Veneault-Fourrey C."/>
            <person name="LaButti K."/>
            <person name="Lindquist E.A."/>
            <person name="Lipzen A."/>
            <person name="Lundell T."/>
            <person name="Morin E."/>
            <person name="Murat C."/>
            <person name="Riley R."/>
            <person name="Ohm R."/>
            <person name="Sun H."/>
            <person name="Tunlid A."/>
            <person name="Henrissat B."/>
            <person name="Grigoriev I.V."/>
            <person name="Hibbett D.S."/>
            <person name="Martin F."/>
        </authorList>
    </citation>
    <scope>NUCLEOTIDE SEQUENCE [LARGE SCALE GENOMIC DNA]</scope>
    <source>
        <strain evidence="4">MAFF 305830</strain>
    </source>
</reference>
<feature type="compositionally biased region" description="Basic and acidic residues" evidence="1">
    <location>
        <begin position="508"/>
        <end position="525"/>
    </location>
</feature>
<feature type="compositionally biased region" description="Low complexity" evidence="1">
    <location>
        <begin position="70"/>
        <end position="106"/>
    </location>
</feature>
<dbReference type="HOGENOM" id="CLU_451353_0_0_1"/>
<organism evidence="3 4">
    <name type="scientific">Serendipita vermifera MAFF 305830</name>
    <dbReference type="NCBI Taxonomy" id="933852"/>
    <lineage>
        <taxon>Eukaryota</taxon>
        <taxon>Fungi</taxon>
        <taxon>Dikarya</taxon>
        <taxon>Basidiomycota</taxon>
        <taxon>Agaricomycotina</taxon>
        <taxon>Agaricomycetes</taxon>
        <taxon>Sebacinales</taxon>
        <taxon>Serendipitaceae</taxon>
        <taxon>Serendipita</taxon>
    </lineage>
</organism>
<evidence type="ECO:0000313" key="4">
    <source>
        <dbReference type="Proteomes" id="UP000054097"/>
    </source>
</evidence>